<reference evidence="2 3" key="1">
    <citation type="submission" date="2018-06" db="EMBL/GenBank/DDBJ databases">
        <title>Genomic Encyclopedia of Type Strains, Phase IV (KMG-IV): sequencing the most valuable type-strain genomes for metagenomic binning, comparative biology and taxonomic classification.</title>
        <authorList>
            <person name="Goeker M."/>
        </authorList>
    </citation>
    <scope>NUCLEOTIDE SEQUENCE [LARGE SCALE GENOMIC DNA]</scope>
    <source>
        <strain evidence="2 3">DSM 25532</strain>
    </source>
</reference>
<protein>
    <submittedName>
        <fullName evidence="2">Polysaccharide pyruvyl transferase</fullName>
    </submittedName>
</protein>
<feature type="domain" description="Polysaccharide pyruvyl transferase" evidence="1">
    <location>
        <begin position="25"/>
        <end position="264"/>
    </location>
</feature>
<keyword evidence="2" id="KW-0808">Transferase</keyword>
<name>A0A366HCJ9_9BACT</name>
<dbReference type="GO" id="GO:0016740">
    <property type="term" value="F:transferase activity"/>
    <property type="evidence" value="ECO:0007669"/>
    <property type="project" value="UniProtKB-KW"/>
</dbReference>
<keyword evidence="3" id="KW-1185">Reference proteome</keyword>
<evidence type="ECO:0000259" key="1">
    <source>
        <dbReference type="Pfam" id="PF04230"/>
    </source>
</evidence>
<organism evidence="2 3">
    <name type="scientific">Roseimicrobium gellanilyticum</name>
    <dbReference type="NCBI Taxonomy" id="748857"/>
    <lineage>
        <taxon>Bacteria</taxon>
        <taxon>Pseudomonadati</taxon>
        <taxon>Verrucomicrobiota</taxon>
        <taxon>Verrucomicrobiia</taxon>
        <taxon>Verrucomicrobiales</taxon>
        <taxon>Verrucomicrobiaceae</taxon>
        <taxon>Roseimicrobium</taxon>
    </lineage>
</organism>
<gene>
    <name evidence="2" type="ORF">DES53_109127</name>
</gene>
<dbReference type="OrthoDB" id="183024at2"/>
<proteinExistence type="predicted"/>
<dbReference type="InterPro" id="IPR007345">
    <property type="entry name" value="Polysacch_pyruvyl_Trfase"/>
</dbReference>
<evidence type="ECO:0000313" key="3">
    <source>
        <dbReference type="Proteomes" id="UP000253426"/>
    </source>
</evidence>
<dbReference type="Pfam" id="PF04230">
    <property type="entry name" value="PS_pyruv_trans"/>
    <property type="match status" value="1"/>
</dbReference>
<dbReference type="AlphaFoldDB" id="A0A366HCJ9"/>
<dbReference type="Proteomes" id="UP000253426">
    <property type="component" value="Unassembled WGS sequence"/>
</dbReference>
<dbReference type="EMBL" id="QNRR01000009">
    <property type="protein sequence ID" value="RBP39700.1"/>
    <property type="molecule type" value="Genomic_DNA"/>
</dbReference>
<comment type="caution">
    <text evidence="2">The sequence shown here is derived from an EMBL/GenBank/DDBJ whole genome shotgun (WGS) entry which is preliminary data.</text>
</comment>
<dbReference type="RefSeq" id="WP_113960593.1">
    <property type="nucleotide sequence ID" value="NZ_QNRR01000009.1"/>
</dbReference>
<accession>A0A366HCJ9</accession>
<sequence length="318" mass="35052">MKIAFVGASGYGNVGDNTYPLIYSRHLSEHELLIYNSDLPEEMPADLDLVVMGGGGILYNNPKGEDPSAPSPHFAKMEHYMKWAIGAGVPYGFSSCGFQFRPDHEAGFRDSLKPWVPYFEQADFITLRSPKCVSLMRDLVGRDIARWYPDTGYLMPGLVDETPAQGSGGLTIVVAGRVSPSDPMSKRFVEFFSSMKYETTWLSMGARVDDEAQLSFARRRYPGTKVMESLTPHEAYLQIARSKLVLTGRFHGMVFARVSGVPFYYPEVVPYKLQAEDLSVPPSHAMGHITVIREALAKLGGAKSTGRAMPAACPDPVP</sequence>
<evidence type="ECO:0000313" key="2">
    <source>
        <dbReference type="EMBL" id="RBP39700.1"/>
    </source>
</evidence>